<dbReference type="OrthoDB" id="4774131at2"/>
<dbReference type="AlphaFoldDB" id="A0A1M6DAX7"/>
<accession>A0A1M6DAX7</accession>
<feature type="transmembrane region" description="Helical" evidence="2">
    <location>
        <begin position="35"/>
        <end position="54"/>
    </location>
</feature>
<name>A0A1M6DAX7_9ACTN</name>
<evidence type="ECO:0000313" key="4">
    <source>
        <dbReference type="Proteomes" id="UP000184512"/>
    </source>
</evidence>
<evidence type="ECO:0000313" key="3">
    <source>
        <dbReference type="EMBL" id="SHI70309.1"/>
    </source>
</evidence>
<protein>
    <recommendedName>
        <fullName evidence="5">Sulfate permease</fullName>
    </recommendedName>
</protein>
<keyword evidence="2" id="KW-1133">Transmembrane helix</keyword>
<dbReference type="RefSeq" id="WP_073186321.1">
    <property type="nucleotide sequence ID" value="NZ_FQZG01000012.1"/>
</dbReference>
<keyword evidence="2" id="KW-0472">Membrane</keyword>
<dbReference type="Proteomes" id="UP000184512">
    <property type="component" value="Unassembled WGS sequence"/>
</dbReference>
<sequence>MLRLIWNLSIHIRTFLRVWMPTNILLDALRTRRGLHWGAPAMLLSIGYLAIAYWCTTLIDLGGPGWLHLIVLLCIYNAFKFLIFGPLSLARLLKARHHERAARAREAAGQGRSPSGHEALPGDQHGPTHLGRTSAALHT</sequence>
<dbReference type="STRING" id="1123357.SAMN02745244_00870"/>
<evidence type="ECO:0000256" key="1">
    <source>
        <dbReference type="SAM" id="MobiDB-lite"/>
    </source>
</evidence>
<reference evidence="3 4" key="1">
    <citation type="submission" date="2016-11" db="EMBL/GenBank/DDBJ databases">
        <authorList>
            <person name="Jaros S."/>
            <person name="Januszkiewicz K."/>
            <person name="Wedrychowicz H."/>
        </authorList>
    </citation>
    <scope>NUCLEOTIDE SEQUENCE [LARGE SCALE GENOMIC DNA]</scope>
    <source>
        <strain evidence="3 4">DSM 12906</strain>
    </source>
</reference>
<keyword evidence="2" id="KW-0812">Transmembrane</keyword>
<keyword evidence="4" id="KW-1185">Reference proteome</keyword>
<organism evidence="3 4">
    <name type="scientific">Tessaracoccus bendigoensis DSM 12906</name>
    <dbReference type="NCBI Taxonomy" id="1123357"/>
    <lineage>
        <taxon>Bacteria</taxon>
        <taxon>Bacillati</taxon>
        <taxon>Actinomycetota</taxon>
        <taxon>Actinomycetes</taxon>
        <taxon>Propionibacteriales</taxon>
        <taxon>Propionibacteriaceae</taxon>
        <taxon>Tessaracoccus</taxon>
    </lineage>
</organism>
<feature type="transmembrane region" description="Helical" evidence="2">
    <location>
        <begin position="66"/>
        <end position="90"/>
    </location>
</feature>
<proteinExistence type="predicted"/>
<evidence type="ECO:0000256" key="2">
    <source>
        <dbReference type="SAM" id="Phobius"/>
    </source>
</evidence>
<evidence type="ECO:0008006" key="5">
    <source>
        <dbReference type="Google" id="ProtNLM"/>
    </source>
</evidence>
<feature type="region of interest" description="Disordered" evidence="1">
    <location>
        <begin position="103"/>
        <end position="139"/>
    </location>
</feature>
<gene>
    <name evidence="3" type="ORF">SAMN02745244_00870</name>
</gene>
<dbReference type="EMBL" id="FQZG01000012">
    <property type="protein sequence ID" value="SHI70309.1"/>
    <property type="molecule type" value="Genomic_DNA"/>
</dbReference>